<evidence type="ECO:0000256" key="1">
    <source>
        <dbReference type="SAM" id="MobiDB-lite"/>
    </source>
</evidence>
<dbReference type="Proteomes" id="UP000625527">
    <property type="component" value="Unassembled WGS sequence"/>
</dbReference>
<name>A0ABR9N274_9MICO</name>
<evidence type="ECO:0000313" key="3">
    <source>
        <dbReference type="Proteomes" id="UP000625527"/>
    </source>
</evidence>
<comment type="caution">
    <text evidence="2">The sequence shown here is derived from an EMBL/GenBank/DDBJ whole genome shotgun (WGS) entry which is preliminary data.</text>
</comment>
<protein>
    <submittedName>
        <fullName evidence="2">Uncharacterized protein</fullName>
    </submittedName>
</protein>
<feature type="region of interest" description="Disordered" evidence="1">
    <location>
        <begin position="1"/>
        <end position="32"/>
    </location>
</feature>
<keyword evidence="3" id="KW-1185">Reference proteome</keyword>
<sequence length="119" mass="13144">MAVRPRIGNDHSENAMNTREENAMNTREPDPLDPAIGVLHGALAEIGAGQIAMATLARGWICLQPVRLDDGEQIAHILGCTNPLDHRLLVPGHTLWTGTRDELEIQVRSSLRKPARRAW</sequence>
<dbReference type="EMBL" id="JADAQT010000105">
    <property type="protein sequence ID" value="MBE1877756.1"/>
    <property type="molecule type" value="Genomic_DNA"/>
</dbReference>
<evidence type="ECO:0000313" key="2">
    <source>
        <dbReference type="EMBL" id="MBE1877756.1"/>
    </source>
</evidence>
<gene>
    <name evidence="2" type="ORF">IHE71_18870</name>
</gene>
<organism evidence="2 3">
    <name type="scientific">Myceligenerans pegani</name>
    <dbReference type="NCBI Taxonomy" id="2776917"/>
    <lineage>
        <taxon>Bacteria</taxon>
        <taxon>Bacillati</taxon>
        <taxon>Actinomycetota</taxon>
        <taxon>Actinomycetes</taxon>
        <taxon>Micrococcales</taxon>
        <taxon>Promicromonosporaceae</taxon>
        <taxon>Myceligenerans</taxon>
    </lineage>
</organism>
<reference evidence="2 3" key="1">
    <citation type="submission" date="2020-10" db="EMBL/GenBank/DDBJ databases">
        <title>Myceligenerans pegani sp. nov., an endophytic actinomycete isolated from Peganum harmala L. in Xinjiang, China.</title>
        <authorList>
            <person name="Xin L."/>
        </authorList>
    </citation>
    <scope>NUCLEOTIDE SEQUENCE [LARGE SCALE GENOMIC DNA]</scope>
    <source>
        <strain evidence="2 3">TRM65318</strain>
    </source>
</reference>
<accession>A0ABR9N274</accession>
<proteinExistence type="predicted"/>
<feature type="compositionally biased region" description="Basic and acidic residues" evidence="1">
    <location>
        <begin position="7"/>
        <end position="30"/>
    </location>
</feature>
<dbReference type="RefSeq" id="WP_192864303.1">
    <property type="nucleotide sequence ID" value="NZ_JADAQT010000105.1"/>
</dbReference>